<dbReference type="Proteomes" id="UP000000305">
    <property type="component" value="Unassembled WGS sequence"/>
</dbReference>
<evidence type="ECO:0000313" key="2">
    <source>
        <dbReference type="Proteomes" id="UP000000305"/>
    </source>
</evidence>
<accession>E9G2D6</accession>
<reference evidence="1 2" key="1">
    <citation type="journal article" date="2011" name="Science">
        <title>The ecoresponsive genome of Daphnia pulex.</title>
        <authorList>
            <person name="Colbourne J.K."/>
            <person name="Pfrender M.E."/>
            <person name="Gilbert D."/>
            <person name="Thomas W.K."/>
            <person name="Tucker A."/>
            <person name="Oakley T.H."/>
            <person name="Tokishita S."/>
            <person name="Aerts A."/>
            <person name="Arnold G.J."/>
            <person name="Basu M.K."/>
            <person name="Bauer D.J."/>
            <person name="Caceres C.E."/>
            <person name="Carmel L."/>
            <person name="Casola C."/>
            <person name="Choi J.H."/>
            <person name="Detter J.C."/>
            <person name="Dong Q."/>
            <person name="Dusheyko S."/>
            <person name="Eads B.D."/>
            <person name="Frohlich T."/>
            <person name="Geiler-Samerotte K.A."/>
            <person name="Gerlach D."/>
            <person name="Hatcher P."/>
            <person name="Jogdeo S."/>
            <person name="Krijgsveld J."/>
            <person name="Kriventseva E.V."/>
            <person name="Kultz D."/>
            <person name="Laforsch C."/>
            <person name="Lindquist E."/>
            <person name="Lopez J."/>
            <person name="Manak J.R."/>
            <person name="Muller J."/>
            <person name="Pangilinan J."/>
            <person name="Patwardhan R.P."/>
            <person name="Pitluck S."/>
            <person name="Pritham E.J."/>
            <person name="Rechtsteiner A."/>
            <person name="Rho M."/>
            <person name="Rogozin I.B."/>
            <person name="Sakarya O."/>
            <person name="Salamov A."/>
            <person name="Schaack S."/>
            <person name="Shapiro H."/>
            <person name="Shiga Y."/>
            <person name="Skalitzky C."/>
            <person name="Smith Z."/>
            <person name="Souvorov A."/>
            <person name="Sung W."/>
            <person name="Tang Z."/>
            <person name="Tsuchiya D."/>
            <person name="Tu H."/>
            <person name="Vos H."/>
            <person name="Wang M."/>
            <person name="Wolf Y.I."/>
            <person name="Yamagata H."/>
            <person name="Yamada T."/>
            <person name="Ye Y."/>
            <person name="Shaw J.R."/>
            <person name="Andrews J."/>
            <person name="Crease T.J."/>
            <person name="Tang H."/>
            <person name="Lucas S.M."/>
            <person name="Robertson H.M."/>
            <person name="Bork P."/>
            <person name="Koonin E.V."/>
            <person name="Zdobnov E.M."/>
            <person name="Grigoriev I.V."/>
            <person name="Lynch M."/>
            <person name="Boore J.L."/>
        </authorList>
    </citation>
    <scope>NUCLEOTIDE SEQUENCE [LARGE SCALE GENOMIC DNA]</scope>
</reference>
<dbReference type="KEGG" id="dpx:DAPPUDRAFT_236965"/>
<proteinExistence type="predicted"/>
<dbReference type="EMBL" id="GL732530">
    <property type="protein sequence ID" value="EFX86327.1"/>
    <property type="molecule type" value="Genomic_DNA"/>
</dbReference>
<dbReference type="AlphaFoldDB" id="E9G2D6"/>
<name>E9G2D6_DAPPU</name>
<organism evidence="1 2">
    <name type="scientific">Daphnia pulex</name>
    <name type="common">Water flea</name>
    <dbReference type="NCBI Taxonomy" id="6669"/>
    <lineage>
        <taxon>Eukaryota</taxon>
        <taxon>Metazoa</taxon>
        <taxon>Ecdysozoa</taxon>
        <taxon>Arthropoda</taxon>
        <taxon>Crustacea</taxon>
        <taxon>Branchiopoda</taxon>
        <taxon>Diplostraca</taxon>
        <taxon>Cladocera</taxon>
        <taxon>Anomopoda</taxon>
        <taxon>Daphniidae</taxon>
        <taxon>Daphnia</taxon>
    </lineage>
</organism>
<keyword evidence="2" id="KW-1185">Reference proteome</keyword>
<protein>
    <submittedName>
        <fullName evidence="1">Uncharacterized protein</fullName>
    </submittedName>
</protein>
<gene>
    <name evidence="1" type="ORF">DAPPUDRAFT_236965</name>
</gene>
<sequence>MKFYESLKEAPDARLVKSLSTSPGRAGPGTTTTTTNILLVPFSTFKPTRADDGTTRK</sequence>
<evidence type="ECO:0000313" key="1">
    <source>
        <dbReference type="EMBL" id="EFX86327.1"/>
    </source>
</evidence>
<dbReference type="HOGENOM" id="CLU_2998557_0_0_1"/>
<dbReference type="InParanoid" id="E9G2D6"/>